<dbReference type="GO" id="GO:0005886">
    <property type="term" value="C:plasma membrane"/>
    <property type="evidence" value="ECO:0007669"/>
    <property type="project" value="UniProtKB-SubCell"/>
</dbReference>
<dbReference type="GO" id="GO:0015744">
    <property type="term" value="P:succinate transport"/>
    <property type="evidence" value="ECO:0007669"/>
    <property type="project" value="TreeGrafter"/>
</dbReference>
<evidence type="ECO:0000256" key="6">
    <source>
        <dbReference type="ARBA" id="ARBA00034125"/>
    </source>
</evidence>
<dbReference type="InterPro" id="IPR024528">
    <property type="entry name" value="ThrE_2"/>
</dbReference>
<dbReference type="PANTHER" id="PTHR34390">
    <property type="entry name" value="UPF0442 PROTEIN YJJB-RELATED"/>
    <property type="match status" value="1"/>
</dbReference>
<comment type="similarity">
    <text evidence="6">Belongs to the ThrE exporter (TC 2.A.79) family.</text>
</comment>
<evidence type="ECO:0000259" key="8">
    <source>
        <dbReference type="Pfam" id="PF06738"/>
    </source>
</evidence>
<feature type="transmembrane region" description="Helical" evidence="7">
    <location>
        <begin position="341"/>
        <end position="359"/>
    </location>
</feature>
<keyword evidence="2" id="KW-1003">Cell membrane</keyword>
<evidence type="ECO:0000256" key="2">
    <source>
        <dbReference type="ARBA" id="ARBA00022475"/>
    </source>
</evidence>
<dbReference type="GO" id="GO:0022857">
    <property type="term" value="F:transmembrane transporter activity"/>
    <property type="evidence" value="ECO:0007669"/>
    <property type="project" value="InterPro"/>
</dbReference>
<feature type="transmembrane region" description="Helical" evidence="7">
    <location>
        <begin position="424"/>
        <end position="447"/>
    </location>
</feature>
<comment type="caution">
    <text evidence="10">The sequence shown here is derived from an EMBL/GenBank/DDBJ whole genome shotgun (WGS) entry which is preliminary data.</text>
</comment>
<dbReference type="InterPro" id="IPR010619">
    <property type="entry name" value="ThrE-like_N"/>
</dbReference>
<accession>A0A5B1LIR4</accession>
<keyword evidence="3 7" id="KW-0812">Transmembrane</keyword>
<feature type="transmembrane region" description="Helical" evidence="7">
    <location>
        <begin position="313"/>
        <end position="334"/>
    </location>
</feature>
<reference evidence="10 11" key="1">
    <citation type="submission" date="2019-09" db="EMBL/GenBank/DDBJ databases">
        <title>Nocardioides panacisoli sp. nov., isolated from the soil of a ginseng field.</title>
        <authorList>
            <person name="Cho C."/>
        </authorList>
    </citation>
    <scope>NUCLEOTIDE SEQUENCE [LARGE SCALE GENOMIC DNA]</scope>
    <source>
        <strain evidence="10 11">BN130099</strain>
    </source>
</reference>
<evidence type="ECO:0000256" key="1">
    <source>
        <dbReference type="ARBA" id="ARBA00004651"/>
    </source>
</evidence>
<evidence type="ECO:0000256" key="4">
    <source>
        <dbReference type="ARBA" id="ARBA00022989"/>
    </source>
</evidence>
<reference evidence="10 11" key="2">
    <citation type="submission" date="2019-09" db="EMBL/GenBank/DDBJ databases">
        <authorList>
            <person name="Jin C."/>
        </authorList>
    </citation>
    <scope>NUCLEOTIDE SEQUENCE [LARGE SCALE GENOMIC DNA]</scope>
    <source>
        <strain evidence="10 11">BN130099</strain>
    </source>
</reference>
<proteinExistence type="inferred from homology"/>
<dbReference type="EMBL" id="VUJV01000002">
    <property type="protein sequence ID" value="KAA1420326.1"/>
    <property type="molecule type" value="Genomic_DNA"/>
</dbReference>
<gene>
    <name evidence="10" type="ORF">F0U44_07895</name>
</gene>
<feature type="transmembrane region" description="Helical" evidence="7">
    <location>
        <begin position="217"/>
        <end position="235"/>
    </location>
</feature>
<dbReference type="AlphaFoldDB" id="A0A5B1LIR4"/>
<feature type="transmembrane region" description="Helical" evidence="7">
    <location>
        <begin position="272"/>
        <end position="293"/>
    </location>
</feature>
<dbReference type="Pfam" id="PF06738">
    <property type="entry name" value="ThrE"/>
    <property type="match status" value="1"/>
</dbReference>
<evidence type="ECO:0000313" key="11">
    <source>
        <dbReference type="Proteomes" id="UP000325003"/>
    </source>
</evidence>
<dbReference type="PANTHER" id="PTHR34390:SF2">
    <property type="entry name" value="SUCCINATE TRANSPORTER SUBUNIT YJJP-RELATED"/>
    <property type="match status" value="1"/>
</dbReference>
<dbReference type="Pfam" id="PF12821">
    <property type="entry name" value="ThrE_2"/>
    <property type="match status" value="1"/>
</dbReference>
<keyword evidence="4 7" id="KW-1133">Transmembrane helix</keyword>
<dbReference type="InterPro" id="IPR050539">
    <property type="entry name" value="ThrE_Dicarb/AminoAcid_Exp"/>
</dbReference>
<comment type="subcellular location">
    <subcellularLocation>
        <location evidence="1">Cell membrane</location>
        <topology evidence="1">Multi-pass membrane protein</topology>
    </subcellularLocation>
</comment>
<evidence type="ECO:0000259" key="9">
    <source>
        <dbReference type="Pfam" id="PF12821"/>
    </source>
</evidence>
<feature type="transmembrane region" description="Helical" evidence="7">
    <location>
        <begin position="391"/>
        <end position="412"/>
    </location>
</feature>
<dbReference type="Proteomes" id="UP000325003">
    <property type="component" value="Unassembled WGS sequence"/>
</dbReference>
<evidence type="ECO:0000256" key="3">
    <source>
        <dbReference type="ARBA" id="ARBA00022692"/>
    </source>
</evidence>
<keyword evidence="5 7" id="KW-0472">Membrane</keyword>
<protein>
    <submittedName>
        <fullName evidence="10">Threonine/serine exporter family protein</fullName>
    </submittedName>
</protein>
<evidence type="ECO:0000256" key="7">
    <source>
        <dbReference type="SAM" id="Phobius"/>
    </source>
</evidence>
<feature type="domain" description="Threonine/Serine exporter ThrE" evidence="9">
    <location>
        <begin position="321"/>
        <end position="443"/>
    </location>
</feature>
<feature type="domain" description="Threonine/serine exporter-like N-terminal" evidence="8">
    <location>
        <begin position="54"/>
        <end position="295"/>
    </location>
</feature>
<name>A0A5B1LIR4_9ACTN</name>
<feature type="transmembrane region" description="Helical" evidence="7">
    <location>
        <begin position="365"/>
        <end position="384"/>
    </location>
</feature>
<keyword evidence="11" id="KW-1185">Reference proteome</keyword>
<feature type="transmembrane region" description="Helical" evidence="7">
    <location>
        <begin position="170"/>
        <end position="196"/>
    </location>
</feature>
<evidence type="ECO:0000256" key="5">
    <source>
        <dbReference type="ARBA" id="ARBA00023136"/>
    </source>
</evidence>
<feature type="transmembrane region" description="Helical" evidence="7">
    <location>
        <begin position="241"/>
        <end position="260"/>
    </location>
</feature>
<evidence type="ECO:0000313" key="10">
    <source>
        <dbReference type="EMBL" id="KAA1420326.1"/>
    </source>
</evidence>
<sequence>MPAEVDVAQPRLDLALEHVAHAGILAGAVVGETPDVARAASETSEPREIAATLDLALRIGELLLSSGAGASDVSAAMGNVARACGIRGCTADVTFTRLTMSQQSSAEQPALIQFRDVRYRDLDYGHLTAVDHLLADLASGELDREGAAARLNRITSTGHSRPRWSVSLSLGVMGVGIGLVLGGDWLVILIAALAAVMVEQLQRQMGRRRLPAFYQQVAGGLLATLLTVAVAATPADASPSLIISSSIVLLLAGVNFLGAVQDALTGFPVTAGARILEAFLATAGIVAGVSGGLEVAKLFGVDLGAVDPGAYSVADPLTMVVGGAIASAAFAGACYAPLRSLAPIGLVAALAIGAYAIAIDRGIGIAWSSALAALLLGLLSYPTAVRARIPALVVVAAGIAPLLPGLSIYRGLTLLATEAADGLLAMVTAAAIAIALSSGAILGEYLAQPIRREARRLEGRLAGPRLVGMHRVRLARRRRSTKVDTSTNRLD</sequence>
<organism evidence="10 11">
    <name type="scientific">Nocardioides humilatus</name>
    <dbReference type="NCBI Taxonomy" id="2607660"/>
    <lineage>
        <taxon>Bacteria</taxon>
        <taxon>Bacillati</taxon>
        <taxon>Actinomycetota</taxon>
        <taxon>Actinomycetes</taxon>
        <taxon>Propionibacteriales</taxon>
        <taxon>Nocardioidaceae</taxon>
        <taxon>Nocardioides</taxon>
    </lineage>
</organism>